<keyword evidence="1" id="KW-1133">Transmembrane helix</keyword>
<comment type="caution">
    <text evidence="2">The sequence shown here is derived from an EMBL/GenBank/DDBJ whole genome shotgun (WGS) entry which is preliminary data.</text>
</comment>
<feature type="transmembrane region" description="Helical" evidence="1">
    <location>
        <begin position="132"/>
        <end position="150"/>
    </location>
</feature>
<name>A0A014N323_9GAMM</name>
<evidence type="ECO:0000313" key="2">
    <source>
        <dbReference type="EMBL" id="EXU73753.1"/>
    </source>
</evidence>
<dbReference type="AlphaFoldDB" id="A0A014N323"/>
<feature type="transmembrane region" description="Helical" evidence="1">
    <location>
        <begin position="93"/>
        <end position="112"/>
    </location>
</feature>
<protein>
    <submittedName>
        <fullName evidence="2">Membrane protein</fullName>
    </submittedName>
</protein>
<dbReference type="OrthoDB" id="6546659at2"/>
<sequence>MSEVLREGKAVLSSTLSVPVPVLVAGVSIIAIRCVGVALQVHELGINELLRFVHRSAQAWDSTLIFIASQLLFFIQLRCALAVMHGRNWARWGYALAQLVVMFYLSVASMGWIYPELFNISGSGQGMLLPRLISAMLPDLLVLCLLFIPASSREFFRHR</sequence>
<dbReference type="STRING" id="69222.BG55_21320"/>
<keyword evidence="3" id="KW-1185">Reference proteome</keyword>
<dbReference type="Proteomes" id="UP000019918">
    <property type="component" value="Unassembled WGS sequence"/>
</dbReference>
<dbReference type="RefSeq" id="WP_034941249.1">
    <property type="nucleotide sequence ID" value="NZ_JFHN01000074.1"/>
</dbReference>
<dbReference type="EMBL" id="JFHN01000074">
    <property type="protein sequence ID" value="EXU73753.1"/>
    <property type="molecule type" value="Genomic_DNA"/>
</dbReference>
<dbReference type="Pfam" id="PF10767">
    <property type="entry name" value="YbjO_DH-like"/>
    <property type="match status" value="1"/>
</dbReference>
<gene>
    <name evidence="2" type="ORF">BG55_21320</name>
</gene>
<dbReference type="InterPro" id="IPR019703">
    <property type="entry name" value="YbjO_DH-like"/>
</dbReference>
<feature type="transmembrane region" description="Helical" evidence="1">
    <location>
        <begin position="20"/>
        <end position="42"/>
    </location>
</feature>
<proteinExistence type="predicted"/>
<reference evidence="2 3" key="1">
    <citation type="submission" date="2014-02" db="EMBL/GenBank/DDBJ databases">
        <title>Draft genome of Erwinia mallotivora strain BT-MARDI, a papaya dieback pathogen.</title>
        <authorList>
            <person name="Redzuan R."/>
            <person name="Abu Bakar N."/>
            <person name="Badrun R."/>
            <person name="Mohd Raih M.F."/>
            <person name="Rozano L."/>
            <person name="Mat Amin N."/>
        </authorList>
    </citation>
    <scope>NUCLEOTIDE SEQUENCE [LARGE SCALE GENOMIC DNA]</scope>
    <source>
        <strain evidence="2 3">BT-MARDI</strain>
    </source>
</reference>
<evidence type="ECO:0000256" key="1">
    <source>
        <dbReference type="SAM" id="Phobius"/>
    </source>
</evidence>
<accession>A0A014N323</accession>
<organism evidence="2 3">
    <name type="scientific">Erwinia mallotivora</name>
    <dbReference type="NCBI Taxonomy" id="69222"/>
    <lineage>
        <taxon>Bacteria</taxon>
        <taxon>Pseudomonadati</taxon>
        <taxon>Pseudomonadota</taxon>
        <taxon>Gammaproteobacteria</taxon>
        <taxon>Enterobacterales</taxon>
        <taxon>Erwiniaceae</taxon>
        <taxon>Erwinia</taxon>
    </lineage>
</organism>
<keyword evidence="1" id="KW-0472">Membrane</keyword>
<evidence type="ECO:0000313" key="3">
    <source>
        <dbReference type="Proteomes" id="UP000019918"/>
    </source>
</evidence>
<keyword evidence="1" id="KW-0812">Transmembrane</keyword>
<dbReference type="PATRIC" id="fig|69222.5.peg.4352"/>